<sequence length="152" mass="16276">MHVALVAALLAVTLAQTLKVFLYRVQFGSWDLSLVFSAGEMPSAHSAGVSALATTFLVLDGPASASFAISAVLAVIVMYDAAGVRRQAGEHAMILNRLLERLAQCFPEEEDRMDFLRLKERLGHRPVEVAAGLVLGVLVGFLLGSSGLRAWP</sequence>
<evidence type="ECO:0000313" key="2">
    <source>
        <dbReference type="EMBL" id="RKQ84693.1"/>
    </source>
</evidence>
<keyword evidence="1" id="KW-0812">Transmembrane</keyword>
<feature type="transmembrane region" description="Helical" evidence="1">
    <location>
        <begin position="63"/>
        <end position="82"/>
    </location>
</feature>
<keyword evidence="1" id="KW-1133">Transmembrane helix</keyword>
<proteinExistence type="predicted"/>
<dbReference type="Proteomes" id="UP000267019">
    <property type="component" value="Unassembled WGS sequence"/>
</dbReference>
<dbReference type="OrthoDB" id="9792681at2"/>
<evidence type="ECO:0000313" key="3">
    <source>
        <dbReference type="Proteomes" id="UP000267019"/>
    </source>
</evidence>
<evidence type="ECO:0008006" key="4">
    <source>
        <dbReference type="Google" id="ProtNLM"/>
    </source>
</evidence>
<keyword evidence="3" id="KW-1185">Reference proteome</keyword>
<dbReference type="PANTHER" id="PTHR31446:SF29">
    <property type="entry name" value="ACID PHOSPHATASE_VANADIUM-DEPENDENT HALOPEROXIDASE-RELATED PROTEIN"/>
    <property type="match status" value="1"/>
</dbReference>
<dbReference type="PANTHER" id="PTHR31446">
    <property type="entry name" value="ACID PHOSPHATASE/VANADIUM-DEPENDENT HALOPEROXIDASE-RELATED PROTEIN"/>
    <property type="match status" value="1"/>
</dbReference>
<dbReference type="EMBL" id="RBIJ01000003">
    <property type="protein sequence ID" value="RKQ84693.1"/>
    <property type="molecule type" value="Genomic_DNA"/>
</dbReference>
<feature type="transmembrane region" description="Helical" evidence="1">
    <location>
        <begin position="127"/>
        <end position="148"/>
    </location>
</feature>
<reference evidence="2 3" key="1">
    <citation type="submission" date="2018-10" db="EMBL/GenBank/DDBJ databases">
        <title>Genomic Encyclopedia of Type Strains, Phase IV (KMG-IV): sequencing the most valuable type-strain genomes for metagenomic binning, comparative biology and taxonomic classification.</title>
        <authorList>
            <person name="Goeker M."/>
        </authorList>
    </citation>
    <scope>NUCLEOTIDE SEQUENCE [LARGE SCALE GENOMIC DNA]</scope>
    <source>
        <strain evidence="2 3">DSM 22653</strain>
    </source>
</reference>
<keyword evidence="1" id="KW-0472">Membrane</keyword>
<gene>
    <name evidence="2" type="ORF">C7438_1182</name>
</gene>
<dbReference type="AlphaFoldDB" id="A0A660KUN3"/>
<comment type="caution">
    <text evidence="2">The sequence shown here is derived from an EMBL/GenBank/DDBJ whole genome shotgun (WGS) entry which is preliminary data.</text>
</comment>
<accession>A0A660KUN3</accession>
<organism evidence="2 3">
    <name type="scientific">Brockia lithotrophica</name>
    <dbReference type="NCBI Taxonomy" id="933949"/>
    <lineage>
        <taxon>Bacteria</taxon>
        <taxon>Bacillati</taxon>
        <taxon>Bacillota</taxon>
        <taxon>Bacilli</taxon>
        <taxon>Bacillales</taxon>
        <taxon>Bacillales Family X. Incertae Sedis</taxon>
        <taxon>Brockia</taxon>
    </lineage>
</organism>
<dbReference type="RefSeq" id="WP_121444434.1">
    <property type="nucleotide sequence ID" value="NZ_RBIJ01000003.1"/>
</dbReference>
<name>A0A660KUN3_9BACL</name>
<dbReference type="InterPro" id="IPR003832">
    <property type="entry name" value="DUF212"/>
</dbReference>
<dbReference type="Pfam" id="PF02681">
    <property type="entry name" value="DUF212"/>
    <property type="match status" value="1"/>
</dbReference>
<evidence type="ECO:0000256" key="1">
    <source>
        <dbReference type="SAM" id="Phobius"/>
    </source>
</evidence>
<protein>
    <recommendedName>
        <fullName evidence="4">Divergent PAP2 family protein</fullName>
    </recommendedName>
</protein>